<dbReference type="InterPro" id="IPR031796">
    <property type="entry name" value="DUF5076"/>
</dbReference>
<dbReference type="EMBL" id="PXYI01000003">
    <property type="protein sequence ID" value="PSJ40741.1"/>
    <property type="molecule type" value="Genomic_DNA"/>
</dbReference>
<evidence type="ECO:0000313" key="2">
    <source>
        <dbReference type="EMBL" id="PSJ40741.1"/>
    </source>
</evidence>
<comment type="caution">
    <text evidence="2">The sequence shown here is derived from an EMBL/GenBank/DDBJ whole genome shotgun (WGS) entry which is preliminary data.</text>
</comment>
<name>A0A2P7QS00_9SPHN</name>
<feature type="region of interest" description="Disordered" evidence="1">
    <location>
        <begin position="87"/>
        <end position="111"/>
    </location>
</feature>
<proteinExistence type="predicted"/>
<accession>A0A2P7QS00</accession>
<protein>
    <recommendedName>
        <fullName evidence="4">DUF5076 domain-containing protein</fullName>
    </recommendedName>
</protein>
<keyword evidence="3" id="KW-1185">Reference proteome</keyword>
<evidence type="ECO:0000256" key="1">
    <source>
        <dbReference type="SAM" id="MobiDB-lite"/>
    </source>
</evidence>
<reference evidence="2 3" key="1">
    <citation type="submission" date="2018-03" db="EMBL/GenBank/DDBJ databases">
        <title>The draft genome of Sphingosinicella sp. GL-C-18.</title>
        <authorList>
            <person name="Liu L."/>
            <person name="Li L."/>
            <person name="Liang L."/>
            <person name="Zhang X."/>
            <person name="Wang T."/>
        </authorList>
    </citation>
    <scope>NUCLEOTIDE SEQUENCE [LARGE SCALE GENOMIC DNA]</scope>
    <source>
        <strain evidence="2 3">GL-C-18</strain>
    </source>
</reference>
<evidence type="ECO:0000313" key="3">
    <source>
        <dbReference type="Proteomes" id="UP000241167"/>
    </source>
</evidence>
<organism evidence="2 3">
    <name type="scientific">Allosphingosinicella deserti</name>
    <dbReference type="NCBI Taxonomy" id="2116704"/>
    <lineage>
        <taxon>Bacteria</taxon>
        <taxon>Pseudomonadati</taxon>
        <taxon>Pseudomonadota</taxon>
        <taxon>Alphaproteobacteria</taxon>
        <taxon>Sphingomonadales</taxon>
        <taxon>Sphingomonadaceae</taxon>
        <taxon>Allosphingosinicella</taxon>
    </lineage>
</organism>
<dbReference type="OrthoDB" id="7558075at2"/>
<dbReference type="Gene3D" id="3.30.2370.10">
    <property type="entry name" value="putative pyruvate dehydrogenase"/>
    <property type="match status" value="1"/>
</dbReference>
<gene>
    <name evidence="2" type="ORF">C7I55_10595</name>
</gene>
<dbReference type="AlphaFoldDB" id="A0A2P7QS00"/>
<dbReference type="Proteomes" id="UP000241167">
    <property type="component" value="Unassembled WGS sequence"/>
</dbReference>
<dbReference type="Pfam" id="PF16826">
    <property type="entry name" value="DUF5076"/>
    <property type="match status" value="1"/>
</dbReference>
<feature type="compositionally biased region" description="Acidic residues" evidence="1">
    <location>
        <begin position="89"/>
        <end position="103"/>
    </location>
</feature>
<sequence>MSDDAIPTGADAGAISTIDKEELLARSVEVVRMWVENGGGGTFIIKPDRLESPEMFGMMLADCARHAAVAYAHELGITQSAAMDAIWEGLDEERDDPSGEPETIETSRRTH</sequence>
<evidence type="ECO:0008006" key="4">
    <source>
        <dbReference type="Google" id="ProtNLM"/>
    </source>
</evidence>
<dbReference type="RefSeq" id="WP_106512892.1">
    <property type="nucleotide sequence ID" value="NZ_PXYI01000003.1"/>
</dbReference>